<evidence type="ECO:0000313" key="22">
    <source>
        <dbReference type="Proteomes" id="UP001175271"/>
    </source>
</evidence>
<keyword evidence="5 18" id="KW-1133">Transmembrane helix</keyword>
<dbReference type="InterPro" id="IPR018000">
    <property type="entry name" value="Neurotransmitter_ion_chnl_CS"/>
</dbReference>
<accession>A0AA39LPG6</accession>
<comment type="subcellular location">
    <subcellularLocation>
        <location evidence="15">Postsynaptic cell membrane</location>
        <topology evidence="15">Multi-pass membrane protein</topology>
    </subcellularLocation>
</comment>
<keyword evidence="12" id="KW-0628">Postsynaptic cell membrane</keyword>
<organism evidence="21 22">
    <name type="scientific">Steinernema hermaphroditum</name>
    <dbReference type="NCBI Taxonomy" id="289476"/>
    <lineage>
        <taxon>Eukaryota</taxon>
        <taxon>Metazoa</taxon>
        <taxon>Ecdysozoa</taxon>
        <taxon>Nematoda</taxon>
        <taxon>Chromadorea</taxon>
        <taxon>Rhabditida</taxon>
        <taxon>Tylenchina</taxon>
        <taxon>Panagrolaimomorpha</taxon>
        <taxon>Strongyloidoidea</taxon>
        <taxon>Steinernematidae</taxon>
        <taxon>Steinernema</taxon>
    </lineage>
</organism>
<dbReference type="SUPFAM" id="SSF90112">
    <property type="entry name" value="Neurotransmitter-gated ion-channel transmembrane pore"/>
    <property type="match status" value="1"/>
</dbReference>
<keyword evidence="6" id="KW-0770">Synapse</keyword>
<keyword evidence="7 18" id="KW-0406">Ion transport</keyword>
<evidence type="ECO:0000256" key="15">
    <source>
        <dbReference type="ARBA" id="ARBA00034104"/>
    </source>
</evidence>
<evidence type="ECO:0000256" key="16">
    <source>
        <dbReference type="ARBA" id="ARBA00061606"/>
    </source>
</evidence>
<evidence type="ECO:0000256" key="8">
    <source>
        <dbReference type="ARBA" id="ARBA00023136"/>
    </source>
</evidence>
<keyword evidence="4 18" id="KW-0732">Signal</keyword>
<keyword evidence="22" id="KW-1185">Reference proteome</keyword>
<gene>
    <name evidence="21" type="ORF">QR680_017621</name>
</gene>
<feature type="chain" id="PRO_5041483879" description="Ligand-gated ion channel 4" evidence="18">
    <location>
        <begin position="19"/>
        <end position="641"/>
    </location>
</feature>
<dbReference type="AlphaFoldDB" id="A0AA39LPG6"/>
<evidence type="ECO:0000256" key="5">
    <source>
        <dbReference type="ARBA" id="ARBA00022989"/>
    </source>
</evidence>
<keyword evidence="13" id="KW-1071">Ligand-gated ion channel</keyword>
<dbReference type="InterPro" id="IPR038050">
    <property type="entry name" value="Neuro_actylchol_rec"/>
</dbReference>
<dbReference type="Pfam" id="PF02931">
    <property type="entry name" value="Neur_chan_LBD"/>
    <property type="match status" value="1"/>
</dbReference>
<reference evidence="21" key="1">
    <citation type="submission" date="2023-06" db="EMBL/GenBank/DDBJ databases">
        <title>Genomic analysis of the entomopathogenic nematode Steinernema hermaphroditum.</title>
        <authorList>
            <person name="Schwarz E.M."/>
            <person name="Heppert J.K."/>
            <person name="Baniya A."/>
            <person name="Schwartz H.T."/>
            <person name="Tan C.-H."/>
            <person name="Antoshechkin I."/>
            <person name="Sternberg P.W."/>
            <person name="Goodrich-Blair H."/>
            <person name="Dillman A.R."/>
        </authorList>
    </citation>
    <scope>NUCLEOTIDE SEQUENCE</scope>
    <source>
        <strain evidence="21">PS9179</strain>
        <tissue evidence="21">Whole animal</tissue>
    </source>
</reference>
<keyword evidence="1 18" id="KW-0813">Transport</keyword>
<feature type="transmembrane region" description="Helical" evidence="18">
    <location>
        <begin position="384"/>
        <end position="406"/>
    </location>
</feature>
<dbReference type="InterPro" id="IPR006202">
    <property type="entry name" value="Neur_chan_lig-bd"/>
</dbReference>
<dbReference type="PRINTS" id="PR00252">
    <property type="entry name" value="NRIONCHANNEL"/>
</dbReference>
<evidence type="ECO:0000259" key="19">
    <source>
        <dbReference type="Pfam" id="PF02931"/>
    </source>
</evidence>
<comment type="similarity">
    <text evidence="16 18">Belongs to the ligand-gated ion channel (TC 1.A.9) family.</text>
</comment>
<evidence type="ECO:0000256" key="6">
    <source>
        <dbReference type="ARBA" id="ARBA00023018"/>
    </source>
</evidence>
<dbReference type="Gene3D" id="2.70.170.10">
    <property type="entry name" value="Neurotransmitter-gated ion-channel ligand-binding domain"/>
    <property type="match status" value="1"/>
</dbReference>
<keyword evidence="10" id="KW-0675">Receptor</keyword>
<evidence type="ECO:0000259" key="20">
    <source>
        <dbReference type="Pfam" id="PF02932"/>
    </source>
</evidence>
<evidence type="ECO:0000256" key="11">
    <source>
        <dbReference type="ARBA" id="ARBA00023180"/>
    </source>
</evidence>
<sequence>MSALLTFPLLLLFYNINGNHTGPTTTHVDRIPLDSLPSEVSSGYVRSVPEAMYSLRTNEVEAPLHPPNPETALYVPVSLKEAPKAPFDPIDSDRVATARQTKLMADGTEEHLYRTLLDPARYEKDVRPTVHHSMPTNVTFGFLLNQIVEMDERNQVLTTRSWLNVNWFDPRLVWNASEWGGIKVLYVPYQKLWKPDIILVNNAVREYYGSLVSTDIMTTSEGNVTWLFSAIFKSSCQIRVRYYPFDDQECELKFASWSHEKREIDLGLTTDKGDLSSYMNNSEFDLMEMRAIREVVQFPTDGGARWPMIVIRIRMHRRPLFYVFNHILPCVLISSMAVLGFFMPPETGEKINMCITTMLSMGVYLQSITESIPPTSEAVPLIGMYYVASLFMVCLATCVNVITLNVHRSGAANQGRHVPWWMEKYILGYMATFLRMTIHEPDSITLLKTAQSKKSIIRRSSLLRDLKRIKNMENRQGKQKESAVCDCLIAEATRPPHDFYSDMELSLLNNNDETIRPDPPYSSESAFMGRLVKEQVPSPSQKTHLSQIMPRMSTSRPSMLNEFEDRFRKMLKRIYRSLQQHEIREEILDERQRIQWQWQQLASVVDRFLLVLFFSATCSTIAFFLVLPVALRDAQGHPLFI</sequence>
<protein>
    <recommendedName>
        <fullName evidence="17">Ligand-gated ion channel 4</fullName>
    </recommendedName>
</protein>
<evidence type="ECO:0000256" key="1">
    <source>
        <dbReference type="ARBA" id="ARBA00022448"/>
    </source>
</evidence>
<keyword evidence="3 18" id="KW-0812">Transmembrane</keyword>
<feature type="transmembrane region" description="Helical" evidence="18">
    <location>
        <begin position="320"/>
        <end position="342"/>
    </location>
</feature>
<dbReference type="FunFam" id="1.20.58.390:FF:000043">
    <property type="entry name" value="AcetylCholine Receptor"/>
    <property type="match status" value="1"/>
</dbReference>
<evidence type="ECO:0000256" key="10">
    <source>
        <dbReference type="ARBA" id="ARBA00023170"/>
    </source>
</evidence>
<dbReference type="FunFam" id="2.70.170.10:FF:000061">
    <property type="entry name" value="Ligand-gated ion channel 4"/>
    <property type="match status" value="1"/>
</dbReference>
<dbReference type="SUPFAM" id="SSF63712">
    <property type="entry name" value="Nicotinic receptor ligand binding domain-like"/>
    <property type="match status" value="1"/>
</dbReference>
<evidence type="ECO:0000256" key="7">
    <source>
        <dbReference type="ARBA" id="ARBA00023065"/>
    </source>
</evidence>
<dbReference type="EMBL" id="JAUCMV010000004">
    <property type="protein sequence ID" value="KAK0404778.1"/>
    <property type="molecule type" value="Genomic_DNA"/>
</dbReference>
<feature type="transmembrane region" description="Helical" evidence="18">
    <location>
        <begin position="608"/>
        <end position="631"/>
    </location>
</feature>
<dbReference type="InterPro" id="IPR006201">
    <property type="entry name" value="Neur_channel"/>
</dbReference>
<feature type="domain" description="Neurotransmitter-gated ion-channel ligand-binding" evidence="19">
    <location>
        <begin position="109"/>
        <end position="319"/>
    </location>
</feature>
<comment type="caution">
    <text evidence="21">The sequence shown here is derived from an EMBL/GenBank/DDBJ whole genome shotgun (WGS) entry which is preliminary data.</text>
</comment>
<feature type="domain" description="Neurotransmitter-gated ion-channel transmembrane" evidence="20">
    <location>
        <begin position="327"/>
        <end position="617"/>
    </location>
</feature>
<dbReference type="Pfam" id="PF02932">
    <property type="entry name" value="Neur_chan_memb"/>
    <property type="match status" value="1"/>
</dbReference>
<dbReference type="Proteomes" id="UP001175271">
    <property type="component" value="Unassembled WGS sequence"/>
</dbReference>
<dbReference type="GO" id="GO:0004888">
    <property type="term" value="F:transmembrane signaling receptor activity"/>
    <property type="evidence" value="ECO:0007669"/>
    <property type="project" value="InterPro"/>
</dbReference>
<dbReference type="InterPro" id="IPR002394">
    <property type="entry name" value="Nicotinic_acetylcholine_rcpt"/>
</dbReference>
<dbReference type="PRINTS" id="PR00254">
    <property type="entry name" value="NICOTINICR"/>
</dbReference>
<proteinExistence type="inferred from homology"/>
<evidence type="ECO:0000256" key="13">
    <source>
        <dbReference type="ARBA" id="ARBA00023286"/>
    </source>
</evidence>
<evidence type="ECO:0000256" key="17">
    <source>
        <dbReference type="ARBA" id="ARBA00070708"/>
    </source>
</evidence>
<evidence type="ECO:0000313" key="21">
    <source>
        <dbReference type="EMBL" id="KAK0404778.1"/>
    </source>
</evidence>
<evidence type="ECO:0000256" key="18">
    <source>
        <dbReference type="RuleBase" id="RU000687"/>
    </source>
</evidence>
<evidence type="ECO:0000256" key="12">
    <source>
        <dbReference type="ARBA" id="ARBA00023257"/>
    </source>
</evidence>
<dbReference type="CDD" id="cd19051">
    <property type="entry name" value="LGIC_TM_cation"/>
    <property type="match status" value="1"/>
</dbReference>
<dbReference type="Gene3D" id="1.20.58.390">
    <property type="entry name" value="Neurotransmitter-gated ion-channel transmembrane domain"/>
    <property type="match status" value="1"/>
</dbReference>
<comment type="caution">
    <text evidence="18">Lacks conserved residue(s) required for the propagation of feature annotation.</text>
</comment>
<dbReference type="GO" id="GO:0045211">
    <property type="term" value="C:postsynaptic membrane"/>
    <property type="evidence" value="ECO:0007669"/>
    <property type="project" value="UniProtKB-SubCell"/>
</dbReference>
<name>A0AA39LPG6_9BILA</name>
<dbReference type="GO" id="GO:0022848">
    <property type="term" value="F:acetylcholine-gated monoatomic cation-selective channel activity"/>
    <property type="evidence" value="ECO:0007669"/>
    <property type="project" value="InterPro"/>
</dbReference>
<feature type="signal peptide" evidence="18">
    <location>
        <begin position="1"/>
        <end position="18"/>
    </location>
</feature>
<evidence type="ECO:0000256" key="2">
    <source>
        <dbReference type="ARBA" id="ARBA00022475"/>
    </source>
</evidence>
<dbReference type="InterPro" id="IPR036719">
    <property type="entry name" value="Neuro-gated_channel_TM_sf"/>
</dbReference>
<dbReference type="PROSITE" id="PS00236">
    <property type="entry name" value="NEUROTR_ION_CHANNEL"/>
    <property type="match status" value="1"/>
</dbReference>
<evidence type="ECO:0000256" key="9">
    <source>
        <dbReference type="ARBA" id="ARBA00023157"/>
    </source>
</evidence>
<keyword evidence="11" id="KW-0325">Glycoprotein</keyword>
<keyword evidence="14 18" id="KW-0407">Ion channel</keyword>
<dbReference type="PANTHER" id="PTHR18945">
    <property type="entry name" value="NEUROTRANSMITTER GATED ION CHANNEL"/>
    <property type="match status" value="1"/>
</dbReference>
<evidence type="ECO:0000256" key="4">
    <source>
        <dbReference type="ARBA" id="ARBA00022729"/>
    </source>
</evidence>
<keyword evidence="9" id="KW-1015">Disulfide bond</keyword>
<dbReference type="InterPro" id="IPR006029">
    <property type="entry name" value="Neurotrans-gated_channel_TM"/>
</dbReference>
<dbReference type="InterPro" id="IPR036734">
    <property type="entry name" value="Neur_chan_lig-bd_sf"/>
</dbReference>
<evidence type="ECO:0000256" key="14">
    <source>
        <dbReference type="ARBA" id="ARBA00023303"/>
    </source>
</evidence>
<dbReference type="CDD" id="cd18997">
    <property type="entry name" value="LGIC_ECD_nAChR"/>
    <property type="match status" value="1"/>
</dbReference>
<keyword evidence="2" id="KW-1003">Cell membrane</keyword>
<evidence type="ECO:0000256" key="3">
    <source>
        <dbReference type="ARBA" id="ARBA00022692"/>
    </source>
</evidence>
<keyword evidence="8 18" id="KW-0472">Membrane</keyword>